<evidence type="ECO:0000259" key="7">
    <source>
        <dbReference type="Pfam" id="PF00347"/>
    </source>
</evidence>
<dbReference type="InterPro" id="IPR020040">
    <property type="entry name" value="Ribosomal_uL6_a/b-dom"/>
</dbReference>
<keyword evidence="1 5" id="KW-0689">Ribosomal protein</keyword>
<evidence type="ECO:0000256" key="4">
    <source>
        <dbReference type="NCBIfam" id="TIGR03654"/>
    </source>
</evidence>
<keyword evidence="9" id="KW-1185">Reference proteome</keyword>
<protein>
    <recommendedName>
        <fullName evidence="3 4">50S ribosomal protein L6</fullName>
    </recommendedName>
</protein>
<feature type="domain" description="Large ribosomal subunit protein uL6 alpha-beta" evidence="7">
    <location>
        <begin position="16"/>
        <end position="87"/>
    </location>
</feature>
<name>L0RUB7_MYCC1</name>
<dbReference type="PIRSF" id="PIRSF002162">
    <property type="entry name" value="Ribosomal_L6"/>
    <property type="match status" value="1"/>
</dbReference>
<dbReference type="eggNOG" id="COG0097">
    <property type="taxonomic scope" value="Bacteria"/>
</dbReference>
<dbReference type="NCBIfam" id="TIGR03654">
    <property type="entry name" value="L6_bact"/>
    <property type="match status" value="1"/>
</dbReference>
<evidence type="ECO:0000256" key="3">
    <source>
        <dbReference type="ARBA" id="ARBA00035454"/>
    </source>
</evidence>
<dbReference type="Gene3D" id="3.90.930.12">
    <property type="entry name" value="Ribosomal protein L6, alpha-beta domain"/>
    <property type="match status" value="2"/>
</dbReference>
<comment type="function">
    <text evidence="6">This protein binds to the 23S rRNA, and is important in its secondary structure. It is located near the subunit interface in the base of the L7/L12 stalk, and near the tRNA binding site of the peptidyltransferase center.</text>
</comment>
<organism evidence="8 9">
    <name type="scientific">Mycoplasmopsis cynos (strain C142)</name>
    <name type="common">Mycoplasma cynos</name>
    <dbReference type="NCBI Taxonomy" id="1246955"/>
    <lineage>
        <taxon>Bacteria</taxon>
        <taxon>Bacillati</taxon>
        <taxon>Mycoplasmatota</taxon>
        <taxon>Mycoplasmoidales</taxon>
        <taxon>Metamycoplasmataceae</taxon>
        <taxon>Mycoplasmopsis</taxon>
    </lineage>
</organism>
<keyword evidence="6" id="KW-0694">RNA-binding</keyword>
<dbReference type="PANTHER" id="PTHR11655:SF14">
    <property type="entry name" value="LARGE RIBOSOMAL SUBUNIT PROTEIN UL6M"/>
    <property type="match status" value="1"/>
</dbReference>
<evidence type="ECO:0000256" key="1">
    <source>
        <dbReference type="ARBA" id="ARBA00022980"/>
    </source>
</evidence>
<keyword evidence="2 5" id="KW-0687">Ribonucleoprotein</keyword>
<dbReference type="AlphaFoldDB" id="L0RUB7"/>
<dbReference type="EMBL" id="HF559394">
    <property type="protein sequence ID" value="CCP23923.1"/>
    <property type="molecule type" value="Genomic_DNA"/>
</dbReference>
<evidence type="ECO:0000256" key="2">
    <source>
        <dbReference type="ARBA" id="ARBA00023274"/>
    </source>
</evidence>
<accession>L0RUB7</accession>
<reference evidence="9" key="1">
    <citation type="journal article" date="2013" name="Genome Announc.">
        <title>Complete genome sequence of Mycoplasma cynos strain C142.</title>
        <authorList>
            <person name="Walker C.A."/>
            <person name="Mannering S.A."/>
            <person name="Shields S."/>
            <person name="Blake D.P."/>
            <person name="Brownlie J."/>
        </authorList>
    </citation>
    <scope>NUCLEOTIDE SEQUENCE [LARGE SCALE GENOMIC DNA]</scope>
    <source>
        <strain evidence="9">C142</strain>
    </source>
</reference>
<dbReference type="Pfam" id="PF00347">
    <property type="entry name" value="Ribosomal_L6"/>
    <property type="match status" value="2"/>
</dbReference>
<dbReference type="InterPro" id="IPR019906">
    <property type="entry name" value="Ribosomal_uL6_bac-type"/>
</dbReference>
<dbReference type="GO" id="GO:0003735">
    <property type="term" value="F:structural constituent of ribosome"/>
    <property type="evidence" value="ECO:0007669"/>
    <property type="project" value="UniProtKB-UniRule"/>
</dbReference>
<proteinExistence type="inferred from homology"/>
<dbReference type="InterPro" id="IPR000702">
    <property type="entry name" value="Ribosomal_uL6-like"/>
</dbReference>
<dbReference type="KEGG" id="mcy:MCYN_0191"/>
<dbReference type="PANTHER" id="PTHR11655">
    <property type="entry name" value="60S/50S RIBOSOMAL PROTEIN L6/L9"/>
    <property type="match status" value="1"/>
</dbReference>
<evidence type="ECO:0000256" key="5">
    <source>
        <dbReference type="RuleBase" id="RU003869"/>
    </source>
</evidence>
<dbReference type="Proteomes" id="UP000010466">
    <property type="component" value="Chromosome"/>
</dbReference>
<evidence type="ECO:0000313" key="9">
    <source>
        <dbReference type="Proteomes" id="UP000010466"/>
    </source>
</evidence>
<dbReference type="InterPro" id="IPR036789">
    <property type="entry name" value="Ribosomal_uL6-like_a/b-dom_sf"/>
</dbReference>
<evidence type="ECO:0000256" key="6">
    <source>
        <dbReference type="RuleBase" id="RU003870"/>
    </source>
</evidence>
<dbReference type="PATRIC" id="fig|1246955.3.peg.173"/>
<dbReference type="SUPFAM" id="SSF56053">
    <property type="entry name" value="Ribosomal protein L6"/>
    <property type="match status" value="2"/>
</dbReference>
<dbReference type="GO" id="GO:0019843">
    <property type="term" value="F:rRNA binding"/>
    <property type="evidence" value="ECO:0007669"/>
    <property type="project" value="UniProtKB-UniRule"/>
</dbReference>
<feature type="domain" description="Large ribosomal subunit protein uL6 alpha-beta" evidence="7">
    <location>
        <begin position="96"/>
        <end position="169"/>
    </location>
</feature>
<dbReference type="HOGENOM" id="CLU_065464_1_2_14"/>
<gene>
    <name evidence="8" type="primary">MCYN0191</name>
    <name evidence="8" type="ordered locus">MCYN_0191</name>
</gene>
<dbReference type="GO" id="GO:0002181">
    <property type="term" value="P:cytoplasmic translation"/>
    <property type="evidence" value="ECO:0007669"/>
    <property type="project" value="TreeGrafter"/>
</dbReference>
<evidence type="ECO:0000313" key="8">
    <source>
        <dbReference type="EMBL" id="CCP23923.1"/>
    </source>
</evidence>
<keyword evidence="6" id="KW-0699">rRNA-binding</keyword>
<comment type="similarity">
    <text evidence="5">Belongs to the universal ribosomal protein uL6 family.</text>
</comment>
<dbReference type="PRINTS" id="PR00059">
    <property type="entry name" value="RIBOSOMALL6"/>
</dbReference>
<dbReference type="GO" id="GO:0022625">
    <property type="term" value="C:cytosolic large ribosomal subunit"/>
    <property type="evidence" value="ECO:0007669"/>
    <property type="project" value="UniProtKB-UniRule"/>
</dbReference>
<dbReference type="STRING" id="1246955.MCYN_0191"/>
<sequence length="185" mass="19682">MIGSDMSRVGNRVLTIPTGASVTVEGSKVTVKGALGTLEREFSPLISVVVEGNKITTVRANDEKITKQLHGTTNSHISNMLVGVSKGFKKDLEIKGVGYKAVLSGSELVVSAGYSHNVTLKVPTTVKVTVAKPTEVSVSGIDKQSVGHFASLIRDIRRPSVYSGKGISYKGEKLRRKEGKTASKK</sequence>